<organism evidence="6 7">
    <name type="scientific">Buddleja alternifolia</name>
    <dbReference type="NCBI Taxonomy" id="168488"/>
    <lineage>
        <taxon>Eukaryota</taxon>
        <taxon>Viridiplantae</taxon>
        <taxon>Streptophyta</taxon>
        <taxon>Embryophyta</taxon>
        <taxon>Tracheophyta</taxon>
        <taxon>Spermatophyta</taxon>
        <taxon>Magnoliopsida</taxon>
        <taxon>eudicotyledons</taxon>
        <taxon>Gunneridae</taxon>
        <taxon>Pentapetalae</taxon>
        <taxon>asterids</taxon>
        <taxon>lamiids</taxon>
        <taxon>Lamiales</taxon>
        <taxon>Scrophulariaceae</taxon>
        <taxon>Buddlejeae</taxon>
        <taxon>Buddleja</taxon>
    </lineage>
</organism>
<dbReference type="EC" id="3.1.1.-" evidence="4"/>
<dbReference type="Pfam" id="PF01734">
    <property type="entry name" value="Patatin"/>
    <property type="match status" value="1"/>
</dbReference>
<comment type="domain">
    <text evidence="4">The nitrogen atoms of the two glycine residues in the GGXR motif define the oxyanion hole, and stabilize the oxyanion that forms during the nucleophilic attack by the catalytic serine during substrate cleavage.</text>
</comment>
<dbReference type="SUPFAM" id="SSF52151">
    <property type="entry name" value="FabD/lysophospholipase-like"/>
    <property type="match status" value="1"/>
</dbReference>
<dbReference type="GO" id="GO:0047372">
    <property type="term" value="F:monoacylglycerol lipase activity"/>
    <property type="evidence" value="ECO:0007669"/>
    <property type="project" value="TreeGrafter"/>
</dbReference>
<dbReference type="GO" id="GO:0016042">
    <property type="term" value="P:lipid catabolic process"/>
    <property type="evidence" value="ECO:0007669"/>
    <property type="project" value="UniProtKB-KW"/>
</dbReference>
<dbReference type="Proteomes" id="UP000826271">
    <property type="component" value="Unassembled WGS sequence"/>
</dbReference>
<evidence type="ECO:0000259" key="5">
    <source>
        <dbReference type="PROSITE" id="PS51635"/>
    </source>
</evidence>
<keyword evidence="4" id="KW-0378">Hydrolase</keyword>
<evidence type="ECO:0000313" key="6">
    <source>
        <dbReference type="EMBL" id="KAG8384420.1"/>
    </source>
</evidence>
<dbReference type="InterPro" id="IPR016035">
    <property type="entry name" value="Acyl_Trfase/lysoPLipase"/>
</dbReference>
<dbReference type="PANTHER" id="PTHR32176:SF99">
    <property type="entry name" value="PATATIN"/>
    <property type="match status" value="1"/>
</dbReference>
<dbReference type="PANTHER" id="PTHR32176">
    <property type="entry name" value="XYLOSE ISOMERASE"/>
    <property type="match status" value="1"/>
</dbReference>
<proteinExistence type="inferred from homology"/>
<keyword evidence="2 4" id="KW-0443">Lipid metabolism</keyword>
<comment type="function">
    <text evidence="4">Lipolytic acyl hydrolase (LAH).</text>
</comment>
<dbReference type="GO" id="GO:0004620">
    <property type="term" value="F:phospholipase activity"/>
    <property type="evidence" value="ECO:0007669"/>
    <property type="project" value="TreeGrafter"/>
</dbReference>
<feature type="short sequence motif" description="GXGXXG" evidence="3">
    <location>
        <begin position="104"/>
        <end position="109"/>
    </location>
</feature>
<dbReference type="AlphaFoldDB" id="A0AAV6XZD7"/>
<keyword evidence="4" id="KW-0442">Lipid degradation</keyword>
<evidence type="ECO:0000256" key="2">
    <source>
        <dbReference type="ARBA" id="ARBA00023098"/>
    </source>
</evidence>
<evidence type="ECO:0000313" key="7">
    <source>
        <dbReference type="Proteomes" id="UP000826271"/>
    </source>
</evidence>
<accession>A0AAV6XZD7</accession>
<evidence type="ECO:0000256" key="3">
    <source>
        <dbReference type="PROSITE-ProRule" id="PRU01161"/>
    </source>
</evidence>
<protein>
    <recommendedName>
        <fullName evidence="4">Patatin</fullName>
        <ecNumber evidence="4">3.1.1.-</ecNumber>
    </recommendedName>
</protein>
<feature type="domain" description="PNPLA" evidence="5">
    <location>
        <begin position="100"/>
        <end position="172"/>
    </location>
</feature>
<evidence type="ECO:0000256" key="4">
    <source>
        <dbReference type="RuleBase" id="RU361262"/>
    </source>
</evidence>
<dbReference type="InterPro" id="IPR002641">
    <property type="entry name" value="PNPLA_dom"/>
</dbReference>
<comment type="caution">
    <text evidence="3">Lacks conserved residue(s) required for the propagation of feature annotation.</text>
</comment>
<dbReference type="Gene3D" id="3.40.1090.10">
    <property type="entry name" value="Cytosolic phospholipase A2 catalytic domain"/>
    <property type="match status" value="1"/>
</dbReference>
<dbReference type="PROSITE" id="PS51635">
    <property type="entry name" value="PNPLA"/>
    <property type="match status" value="1"/>
</dbReference>
<gene>
    <name evidence="6" type="ORF">BUALT_Bualt04G0116100</name>
</gene>
<keyword evidence="7" id="KW-1185">Reference proteome</keyword>
<name>A0AAV6XZD7_9LAMI</name>
<evidence type="ECO:0000256" key="1">
    <source>
        <dbReference type="ARBA" id="ARBA00010240"/>
    </source>
</evidence>
<sequence length="172" mass="19203">MSAAQALRYINYSEEGNKIMVQLSQEEYEFLKREFSEQTKLAEWRISVSLEEKRVAENNRDSAFKRLQNLYPHNNSSQRNTKEDIIASTAQIKGRMVSILSIDGGGSKGIIPGRILDNLEYKLQDLDGPNARIADYFDVIAGTSTGGLITAMLAAPGKDNRPLFPAKNITSF</sequence>
<comment type="similarity">
    <text evidence="1 4">Belongs to the patatin family.</text>
</comment>
<comment type="caution">
    <text evidence="6">The sequence shown here is derived from an EMBL/GenBank/DDBJ whole genome shotgun (WGS) entry which is preliminary data.</text>
</comment>
<reference evidence="6" key="1">
    <citation type="submission" date="2019-10" db="EMBL/GenBank/DDBJ databases">
        <authorList>
            <person name="Zhang R."/>
            <person name="Pan Y."/>
            <person name="Wang J."/>
            <person name="Ma R."/>
            <person name="Yu S."/>
        </authorList>
    </citation>
    <scope>NUCLEOTIDE SEQUENCE</scope>
    <source>
        <strain evidence="6">LA-IB0</strain>
        <tissue evidence="6">Leaf</tissue>
    </source>
</reference>
<dbReference type="EMBL" id="WHWC01000004">
    <property type="protein sequence ID" value="KAG8384420.1"/>
    <property type="molecule type" value="Genomic_DNA"/>
</dbReference>
<feature type="short sequence motif" description="GXSXG" evidence="3">
    <location>
        <begin position="142"/>
        <end position="146"/>
    </location>
</feature>